<evidence type="ECO:0000313" key="2">
    <source>
        <dbReference type="EMBL" id="KER31378.1"/>
    </source>
</evidence>
<gene>
    <name evidence="2" type="ORF">T265_02423</name>
</gene>
<dbReference type="GeneID" id="20316611"/>
<protein>
    <submittedName>
        <fullName evidence="2">Uncharacterized protein</fullName>
    </submittedName>
</protein>
<dbReference type="AlphaFoldDB" id="A0A074ZV84"/>
<sequence>MTLSIGLITGGEMGLGNLAVSQPSCLLRVAWQLVTERVLQLNDDIYSSTVHYRVHHFCARQLLPFLRGTWLKWLESEFTDRKVCGSNPTSASRLLLSRDEGPDRSAVAPFRRLATMPPEGSMRAGILSGCPSLDRGSREAEVGFEPWTFRSVNSRSNHLDRLATKVQGNQIYLGQKSDHATARRLKRLEREFTDRKVRGSNPTSASRLPLFRLGQPDSIPALAEQHLLNRHNRCLATIPPEGITRAEILPGCPSLDRRSQGAEVGSEPQIFRSVNLRSNH</sequence>
<organism evidence="2 3">
    <name type="scientific">Opisthorchis viverrini</name>
    <name type="common">Southeast Asian liver fluke</name>
    <dbReference type="NCBI Taxonomy" id="6198"/>
    <lineage>
        <taxon>Eukaryota</taxon>
        <taxon>Metazoa</taxon>
        <taxon>Spiralia</taxon>
        <taxon>Lophotrochozoa</taxon>
        <taxon>Platyhelminthes</taxon>
        <taxon>Trematoda</taxon>
        <taxon>Digenea</taxon>
        <taxon>Opisthorchiida</taxon>
        <taxon>Opisthorchiata</taxon>
        <taxon>Opisthorchiidae</taxon>
        <taxon>Opisthorchis</taxon>
    </lineage>
</organism>
<proteinExistence type="predicted"/>
<name>A0A074ZV84_OPIVI</name>
<accession>A0A074ZV84</accession>
<dbReference type="RefSeq" id="XP_009164920.1">
    <property type="nucleotide sequence ID" value="XM_009166656.1"/>
</dbReference>
<dbReference type="OrthoDB" id="10071111at2759"/>
<keyword evidence="3" id="KW-1185">Reference proteome</keyword>
<reference evidence="2 3" key="1">
    <citation type="submission" date="2013-11" db="EMBL/GenBank/DDBJ databases">
        <title>Opisthorchis viverrini - life in the bile duct.</title>
        <authorList>
            <person name="Young N.D."/>
            <person name="Nagarajan N."/>
            <person name="Lin S.J."/>
            <person name="Korhonen P.K."/>
            <person name="Jex A.R."/>
            <person name="Hall R.S."/>
            <person name="Safavi-Hemami H."/>
            <person name="Kaewkong W."/>
            <person name="Bertrand D."/>
            <person name="Gao S."/>
            <person name="Seet Q."/>
            <person name="Wongkham S."/>
            <person name="Teh B.T."/>
            <person name="Wongkham C."/>
            <person name="Intapan P.M."/>
            <person name="Maleewong W."/>
            <person name="Yang X."/>
            <person name="Hu M."/>
            <person name="Wang Z."/>
            <person name="Hofmann A."/>
            <person name="Sternberg P.W."/>
            <person name="Tan P."/>
            <person name="Wang J."/>
            <person name="Gasser R.B."/>
        </authorList>
    </citation>
    <scope>NUCLEOTIDE SEQUENCE [LARGE SCALE GENOMIC DNA]</scope>
</reference>
<dbReference type="CTD" id="20316611"/>
<dbReference type="KEGG" id="ovi:T265_02423"/>
<feature type="region of interest" description="Disordered" evidence="1">
    <location>
        <begin position="257"/>
        <end position="280"/>
    </location>
</feature>
<evidence type="ECO:0000256" key="1">
    <source>
        <dbReference type="SAM" id="MobiDB-lite"/>
    </source>
</evidence>
<dbReference type="Proteomes" id="UP000054324">
    <property type="component" value="Unassembled WGS sequence"/>
</dbReference>
<dbReference type="EMBL" id="KL596647">
    <property type="protein sequence ID" value="KER31378.1"/>
    <property type="molecule type" value="Genomic_DNA"/>
</dbReference>
<evidence type="ECO:0000313" key="3">
    <source>
        <dbReference type="Proteomes" id="UP000054324"/>
    </source>
</evidence>